<name>A0A392S4L3_9FABA</name>
<reference evidence="1 2" key="1">
    <citation type="journal article" date="2018" name="Front. Plant Sci.">
        <title>Red Clover (Trifolium pratense) and Zigzag Clover (T. medium) - A Picture of Genomic Similarities and Differences.</title>
        <authorList>
            <person name="Dluhosova J."/>
            <person name="Istvanek J."/>
            <person name="Nedelnik J."/>
            <person name="Repkova J."/>
        </authorList>
    </citation>
    <scope>NUCLEOTIDE SEQUENCE [LARGE SCALE GENOMIC DNA]</scope>
    <source>
        <strain evidence="2">cv. 10/8</strain>
        <tissue evidence="1">Leaf</tissue>
    </source>
</reference>
<proteinExistence type="predicted"/>
<organism evidence="1 2">
    <name type="scientific">Trifolium medium</name>
    <dbReference type="NCBI Taxonomy" id="97028"/>
    <lineage>
        <taxon>Eukaryota</taxon>
        <taxon>Viridiplantae</taxon>
        <taxon>Streptophyta</taxon>
        <taxon>Embryophyta</taxon>
        <taxon>Tracheophyta</taxon>
        <taxon>Spermatophyta</taxon>
        <taxon>Magnoliopsida</taxon>
        <taxon>eudicotyledons</taxon>
        <taxon>Gunneridae</taxon>
        <taxon>Pentapetalae</taxon>
        <taxon>rosids</taxon>
        <taxon>fabids</taxon>
        <taxon>Fabales</taxon>
        <taxon>Fabaceae</taxon>
        <taxon>Papilionoideae</taxon>
        <taxon>50 kb inversion clade</taxon>
        <taxon>NPAAA clade</taxon>
        <taxon>Hologalegina</taxon>
        <taxon>IRL clade</taxon>
        <taxon>Trifolieae</taxon>
        <taxon>Trifolium</taxon>
    </lineage>
</organism>
<comment type="caution">
    <text evidence="1">The sequence shown here is derived from an EMBL/GenBank/DDBJ whole genome shotgun (WGS) entry which is preliminary data.</text>
</comment>
<dbReference type="Proteomes" id="UP000265520">
    <property type="component" value="Unassembled WGS sequence"/>
</dbReference>
<dbReference type="EMBL" id="LXQA010309960">
    <property type="protein sequence ID" value="MCI42855.1"/>
    <property type="molecule type" value="Genomic_DNA"/>
</dbReference>
<evidence type="ECO:0000313" key="1">
    <source>
        <dbReference type="EMBL" id="MCI42855.1"/>
    </source>
</evidence>
<accession>A0A392S4L3</accession>
<keyword evidence="2" id="KW-1185">Reference proteome</keyword>
<sequence length="20" mass="2422">MVQERGQWENNQWIGMAMGR</sequence>
<evidence type="ECO:0000313" key="2">
    <source>
        <dbReference type="Proteomes" id="UP000265520"/>
    </source>
</evidence>
<dbReference type="AlphaFoldDB" id="A0A392S4L3"/>
<protein>
    <submittedName>
        <fullName evidence="1">Uncharacterized protein</fullName>
    </submittedName>
</protein>
<feature type="non-terminal residue" evidence="1">
    <location>
        <position position="20"/>
    </location>
</feature>